<keyword evidence="6" id="KW-1185">Reference proteome</keyword>
<feature type="transmembrane region" description="Helical" evidence="3">
    <location>
        <begin position="339"/>
        <end position="359"/>
    </location>
</feature>
<keyword evidence="3" id="KW-0472">Membrane</keyword>
<dbReference type="PANTHER" id="PTHR12048">
    <property type="entry name" value="CCAAT-BINDING FACTOR-RELATED"/>
    <property type="match status" value="1"/>
</dbReference>
<protein>
    <submittedName>
        <fullName evidence="5">CCAAT/enhancer-binding protein zeta-like</fullName>
    </submittedName>
</protein>
<dbReference type="InterPro" id="IPR005612">
    <property type="entry name" value="CCAAT-binding_factor"/>
</dbReference>
<feature type="transmembrane region" description="Helical" evidence="3">
    <location>
        <begin position="420"/>
        <end position="439"/>
    </location>
</feature>
<dbReference type="Pfam" id="PF03914">
    <property type="entry name" value="CBF"/>
    <property type="match status" value="1"/>
</dbReference>
<sequence length="772" mass="88478">MNKLLVKPAVRWFEQTPNPERCIVSEHVVQKLIQQCQDQLVQHEAQNYKKYKEQSSARSDFLWVDVVRKKGSLQDRASAFLLLLQDSPVHNVDCLDILIQWVSPKGKRECFIAIDALVDLFLQYLLPPSRKLVPFEYRPLDKLNMSKRPDQSKCLLWYFEGQLKKKYMQFLENIERLSYDKVEASKSKAVKTLYTLLANHPEQEQFLLTRLVNKFGDPMRKMAAKTSHVLSELTTKHPAMKPIVLTEVESLLFRKNIALKAQYYALSYLSAMVLTNDEYELALKLVHIYLSFFKMCVTAGEADTKLLAVVLTGINRAHPFCSTDEELISRENEDVLFRLIYMSSLSVAIQCLMLLFQILGKKKSGLTARFYSALYKKIQDPSMTETHHQLMMFNLIYKAVQTDENAARVTAFIKRMLQLCLTYPPNLACSMLLIIAHILKKRPYLLLNSPKDSQASSNFKRLENIDKEEMSQNTDEAMSSVSIMYDPHTDNPLKAAAETTLCYELQTLSRHFHPSVALFATEILHRTKKGIEYFGDPLKDFTLMHFLDRFVYRNPKAQSHETHDRVFGRSQNYQPKGIRGIAVGSAVYMSNHENAIPVDEAFLFKYFIASGHRTDGTGLNAQPKHEDVEDLNSDEADEFLGDIDNHMDLEDKDFYSEFKDGRAKFKSNKRDKGSDDLEYDYRSAGEEEEELEAGIEDDEFESNAEEAADETDRSNLDDEVFSRADGLGQIDGYDGLEADDEADENEGTGEFEVDDEFSATSSGKCFLSNKNR</sequence>
<dbReference type="InterPro" id="IPR040155">
    <property type="entry name" value="CEBPZ/Mak21-like"/>
</dbReference>
<evidence type="ECO:0000313" key="5">
    <source>
        <dbReference type="EMBL" id="OQR70277.1"/>
    </source>
</evidence>
<dbReference type="InterPro" id="IPR016024">
    <property type="entry name" value="ARM-type_fold"/>
</dbReference>
<proteinExistence type="inferred from homology"/>
<dbReference type="InParanoid" id="A0A1V9X9P1"/>
<evidence type="ECO:0000256" key="2">
    <source>
        <dbReference type="SAM" id="MobiDB-lite"/>
    </source>
</evidence>
<feature type="compositionally biased region" description="Basic and acidic residues" evidence="2">
    <location>
        <begin position="710"/>
        <end position="722"/>
    </location>
</feature>
<dbReference type="EMBL" id="MNPL01018036">
    <property type="protein sequence ID" value="OQR70277.1"/>
    <property type="molecule type" value="Genomic_DNA"/>
</dbReference>
<evidence type="ECO:0000259" key="4">
    <source>
        <dbReference type="Pfam" id="PF03914"/>
    </source>
</evidence>
<name>A0A1V9X9P1_9ACAR</name>
<comment type="caution">
    <text evidence="5">The sequence shown here is derived from an EMBL/GenBank/DDBJ whole genome shotgun (WGS) entry which is preliminary data.</text>
</comment>
<dbReference type="OrthoDB" id="28947at2759"/>
<dbReference type="FunCoup" id="A0A1V9X9P1">
    <property type="interactions" value="1118"/>
</dbReference>
<feature type="region of interest" description="Disordered" evidence="2">
    <location>
        <begin position="683"/>
        <end position="758"/>
    </location>
</feature>
<dbReference type="STRING" id="418985.A0A1V9X9P1"/>
<organism evidence="5 6">
    <name type="scientific">Tropilaelaps mercedesae</name>
    <dbReference type="NCBI Taxonomy" id="418985"/>
    <lineage>
        <taxon>Eukaryota</taxon>
        <taxon>Metazoa</taxon>
        <taxon>Ecdysozoa</taxon>
        <taxon>Arthropoda</taxon>
        <taxon>Chelicerata</taxon>
        <taxon>Arachnida</taxon>
        <taxon>Acari</taxon>
        <taxon>Parasitiformes</taxon>
        <taxon>Mesostigmata</taxon>
        <taxon>Gamasina</taxon>
        <taxon>Dermanyssoidea</taxon>
        <taxon>Laelapidae</taxon>
        <taxon>Tropilaelaps</taxon>
    </lineage>
</organism>
<reference evidence="5 6" key="1">
    <citation type="journal article" date="2017" name="Gigascience">
        <title>Draft genome of the honey bee ectoparasitic mite, Tropilaelaps mercedesae, is shaped by the parasitic life history.</title>
        <authorList>
            <person name="Dong X."/>
            <person name="Armstrong S.D."/>
            <person name="Xia D."/>
            <person name="Makepeace B.L."/>
            <person name="Darby A.C."/>
            <person name="Kadowaki T."/>
        </authorList>
    </citation>
    <scope>NUCLEOTIDE SEQUENCE [LARGE SCALE GENOMIC DNA]</scope>
    <source>
        <strain evidence="5">Wuxi-XJTLU</strain>
    </source>
</reference>
<evidence type="ECO:0000256" key="3">
    <source>
        <dbReference type="SAM" id="Phobius"/>
    </source>
</evidence>
<feature type="compositionally biased region" description="Acidic residues" evidence="2">
    <location>
        <begin position="734"/>
        <end position="757"/>
    </location>
</feature>
<feature type="compositionally biased region" description="Acidic residues" evidence="2">
    <location>
        <begin position="686"/>
        <end position="709"/>
    </location>
</feature>
<dbReference type="GO" id="GO:0005634">
    <property type="term" value="C:nucleus"/>
    <property type="evidence" value="ECO:0007669"/>
    <property type="project" value="TreeGrafter"/>
</dbReference>
<keyword evidence="3" id="KW-0812">Transmembrane</keyword>
<dbReference type="AlphaFoldDB" id="A0A1V9X9P1"/>
<evidence type="ECO:0000256" key="1">
    <source>
        <dbReference type="ARBA" id="ARBA00007797"/>
    </source>
</evidence>
<dbReference type="SUPFAM" id="SSF48371">
    <property type="entry name" value="ARM repeat"/>
    <property type="match status" value="1"/>
</dbReference>
<gene>
    <name evidence="5" type="ORF">BIW11_11731</name>
</gene>
<keyword evidence="3" id="KW-1133">Transmembrane helix</keyword>
<evidence type="ECO:0000313" key="6">
    <source>
        <dbReference type="Proteomes" id="UP000192247"/>
    </source>
</evidence>
<comment type="similarity">
    <text evidence="1">Belongs to the CBF/MAK21 family.</text>
</comment>
<feature type="domain" description="CCAAT-binding factor" evidence="4">
    <location>
        <begin position="348"/>
        <end position="520"/>
    </location>
</feature>
<dbReference type="Proteomes" id="UP000192247">
    <property type="component" value="Unassembled WGS sequence"/>
</dbReference>
<dbReference type="PANTHER" id="PTHR12048:SF0">
    <property type="entry name" value="CCAAT_ENHANCER-BINDING PROTEIN ZETA"/>
    <property type="match status" value="1"/>
</dbReference>
<accession>A0A1V9X9P1</accession>